<dbReference type="PROSITE" id="PS51821">
    <property type="entry name" value="VELVET"/>
    <property type="match status" value="1"/>
</dbReference>
<evidence type="ECO:0000256" key="4">
    <source>
        <dbReference type="ARBA" id="ARBA00023242"/>
    </source>
</evidence>
<keyword evidence="2" id="KW-0805">Transcription regulation</keyword>
<dbReference type="InterPro" id="IPR037525">
    <property type="entry name" value="Velvet_dom"/>
</dbReference>
<dbReference type="OrthoDB" id="5599552at2759"/>
<evidence type="ECO:0000256" key="2">
    <source>
        <dbReference type="ARBA" id="ARBA00023015"/>
    </source>
</evidence>
<organism evidence="7 8">
    <name type="scientific">Punctularia strigosozonata (strain HHB-11173)</name>
    <name type="common">White-rot fungus</name>
    <dbReference type="NCBI Taxonomy" id="741275"/>
    <lineage>
        <taxon>Eukaryota</taxon>
        <taxon>Fungi</taxon>
        <taxon>Dikarya</taxon>
        <taxon>Basidiomycota</taxon>
        <taxon>Agaricomycotina</taxon>
        <taxon>Agaricomycetes</taxon>
        <taxon>Corticiales</taxon>
        <taxon>Punctulariaceae</taxon>
        <taxon>Punctularia</taxon>
    </lineage>
</organism>
<evidence type="ECO:0000313" key="7">
    <source>
        <dbReference type="EMBL" id="EIN04846.1"/>
    </source>
</evidence>
<feature type="region of interest" description="Disordered" evidence="5">
    <location>
        <begin position="136"/>
        <end position="219"/>
    </location>
</feature>
<keyword evidence="8" id="KW-1185">Reference proteome</keyword>
<feature type="compositionally biased region" description="Polar residues" evidence="5">
    <location>
        <begin position="177"/>
        <end position="199"/>
    </location>
</feature>
<sequence>MSTVSHTSYFATGRFVGRTIRAELSEIQGAVRGRKERTKQVRNQGSARHRPSEAARPLLPCKRRNRTLTGFVCPVSTSKPPVVQLRLFEVFAFGTAQHSERELADGEYREFQTLGLICRADLFRFVRVEEESNNDGLVLPSGAMAASSSSASSSSEPTGADAFDGAARPPGDFHQAMQPSTVASGPGTTIFISDATAQPESVGKEKKASAPSDRSATCPVVGGWGRIDESRSMASELFGERSTQATVVHHGGRYMIVFAFSDLSIRQTGEFVLRYSAFDIHSTAVRVELDSSIDPALQAWQPGVVASASASSSTIPVLAECYSQKTIRIWDTKSFPGLEKSTALTQAIARQSNGVRPRVRRHSEMDERSGVMRVTQNSDTALVDFRTGCINVTARYGDSISESSKQRKD</sequence>
<evidence type="ECO:0000256" key="3">
    <source>
        <dbReference type="ARBA" id="ARBA00023163"/>
    </source>
</evidence>
<dbReference type="Gene3D" id="2.60.40.3960">
    <property type="entry name" value="Velvet domain"/>
    <property type="match status" value="1"/>
</dbReference>
<comment type="subcellular location">
    <subcellularLocation>
        <location evidence="1">Nucleus</location>
    </subcellularLocation>
</comment>
<keyword evidence="3" id="KW-0804">Transcription</keyword>
<feature type="compositionally biased region" description="Low complexity" evidence="5">
    <location>
        <begin position="141"/>
        <end position="155"/>
    </location>
</feature>
<reference evidence="8" key="1">
    <citation type="journal article" date="2012" name="Science">
        <title>The Paleozoic origin of enzymatic lignin decomposition reconstructed from 31 fungal genomes.</title>
        <authorList>
            <person name="Floudas D."/>
            <person name="Binder M."/>
            <person name="Riley R."/>
            <person name="Barry K."/>
            <person name="Blanchette R.A."/>
            <person name="Henrissat B."/>
            <person name="Martinez A.T."/>
            <person name="Otillar R."/>
            <person name="Spatafora J.W."/>
            <person name="Yadav J.S."/>
            <person name="Aerts A."/>
            <person name="Benoit I."/>
            <person name="Boyd A."/>
            <person name="Carlson A."/>
            <person name="Copeland A."/>
            <person name="Coutinho P.M."/>
            <person name="de Vries R.P."/>
            <person name="Ferreira P."/>
            <person name="Findley K."/>
            <person name="Foster B."/>
            <person name="Gaskell J."/>
            <person name="Glotzer D."/>
            <person name="Gorecki P."/>
            <person name="Heitman J."/>
            <person name="Hesse C."/>
            <person name="Hori C."/>
            <person name="Igarashi K."/>
            <person name="Jurgens J.A."/>
            <person name="Kallen N."/>
            <person name="Kersten P."/>
            <person name="Kohler A."/>
            <person name="Kuees U."/>
            <person name="Kumar T.K.A."/>
            <person name="Kuo A."/>
            <person name="LaButti K."/>
            <person name="Larrondo L.F."/>
            <person name="Lindquist E."/>
            <person name="Ling A."/>
            <person name="Lombard V."/>
            <person name="Lucas S."/>
            <person name="Lundell T."/>
            <person name="Martin R."/>
            <person name="McLaughlin D.J."/>
            <person name="Morgenstern I."/>
            <person name="Morin E."/>
            <person name="Murat C."/>
            <person name="Nagy L.G."/>
            <person name="Nolan M."/>
            <person name="Ohm R.A."/>
            <person name="Patyshakuliyeva A."/>
            <person name="Rokas A."/>
            <person name="Ruiz-Duenas F.J."/>
            <person name="Sabat G."/>
            <person name="Salamov A."/>
            <person name="Samejima M."/>
            <person name="Schmutz J."/>
            <person name="Slot J.C."/>
            <person name="St John F."/>
            <person name="Stenlid J."/>
            <person name="Sun H."/>
            <person name="Sun S."/>
            <person name="Syed K."/>
            <person name="Tsang A."/>
            <person name="Wiebenga A."/>
            <person name="Young D."/>
            <person name="Pisabarro A."/>
            <person name="Eastwood D.C."/>
            <person name="Martin F."/>
            <person name="Cullen D."/>
            <person name="Grigoriev I.V."/>
            <person name="Hibbett D.S."/>
        </authorList>
    </citation>
    <scope>NUCLEOTIDE SEQUENCE [LARGE SCALE GENOMIC DNA]</scope>
    <source>
        <strain evidence="8">HHB-11173 SS5</strain>
    </source>
</reference>
<dbReference type="PANTHER" id="PTHR33572:SF3">
    <property type="entry name" value="VELVET COMPLEX SUBUNIT B"/>
    <property type="match status" value="1"/>
</dbReference>
<dbReference type="InterPro" id="IPR021740">
    <property type="entry name" value="Velvet"/>
</dbReference>
<feature type="region of interest" description="Disordered" evidence="5">
    <location>
        <begin position="32"/>
        <end position="54"/>
    </location>
</feature>
<dbReference type="Proteomes" id="UP000054196">
    <property type="component" value="Unassembled WGS sequence"/>
</dbReference>
<accession>R7S5P9</accession>
<keyword evidence="4" id="KW-0539">Nucleus</keyword>
<protein>
    <recommendedName>
        <fullName evidence="6">Velvet domain-containing protein</fullName>
    </recommendedName>
</protein>
<dbReference type="GeneID" id="18882847"/>
<evidence type="ECO:0000256" key="1">
    <source>
        <dbReference type="ARBA" id="ARBA00004123"/>
    </source>
</evidence>
<dbReference type="Pfam" id="PF11754">
    <property type="entry name" value="Velvet"/>
    <property type="match status" value="1"/>
</dbReference>
<gene>
    <name evidence="7" type="ORF">PUNSTDRAFT_47128</name>
</gene>
<name>R7S5P9_PUNST</name>
<dbReference type="eggNOG" id="ENOG502SSVH">
    <property type="taxonomic scope" value="Eukaryota"/>
</dbReference>
<dbReference type="KEGG" id="psq:PUNSTDRAFT_47128"/>
<dbReference type="PANTHER" id="PTHR33572">
    <property type="entry name" value="SPORE DEVELOPMENT REGULATOR VOSA"/>
    <property type="match status" value="1"/>
</dbReference>
<evidence type="ECO:0000313" key="8">
    <source>
        <dbReference type="Proteomes" id="UP000054196"/>
    </source>
</evidence>
<dbReference type="EMBL" id="JH687552">
    <property type="protein sequence ID" value="EIN04846.1"/>
    <property type="molecule type" value="Genomic_DNA"/>
</dbReference>
<evidence type="ECO:0000256" key="5">
    <source>
        <dbReference type="SAM" id="MobiDB-lite"/>
    </source>
</evidence>
<dbReference type="GO" id="GO:0005634">
    <property type="term" value="C:nucleus"/>
    <property type="evidence" value="ECO:0007669"/>
    <property type="project" value="UniProtKB-SubCell"/>
</dbReference>
<dbReference type="HOGENOM" id="CLU_044751_0_0_1"/>
<evidence type="ECO:0000259" key="6">
    <source>
        <dbReference type="PROSITE" id="PS51821"/>
    </source>
</evidence>
<feature type="domain" description="Velvet" evidence="6">
    <location>
        <begin position="17"/>
        <end position="360"/>
    </location>
</feature>
<dbReference type="AlphaFoldDB" id="R7S5P9"/>
<dbReference type="InterPro" id="IPR038491">
    <property type="entry name" value="Velvet_dom_sf"/>
</dbReference>
<dbReference type="RefSeq" id="XP_007387769.1">
    <property type="nucleotide sequence ID" value="XM_007387707.1"/>
</dbReference>
<proteinExistence type="predicted"/>